<keyword evidence="3" id="KW-1185">Reference proteome</keyword>
<name>A0A5C5USP8_9BACT</name>
<dbReference type="InterPro" id="IPR000835">
    <property type="entry name" value="HTH_MarR-typ"/>
</dbReference>
<evidence type="ECO:0000313" key="3">
    <source>
        <dbReference type="Proteomes" id="UP000316714"/>
    </source>
</evidence>
<feature type="domain" description="HTH marR-type" evidence="1">
    <location>
        <begin position="7"/>
        <end position="139"/>
    </location>
</feature>
<organism evidence="2 3">
    <name type="scientific">Posidoniimonas corsicana</name>
    <dbReference type="NCBI Taxonomy" id="1938618"/>
    <lineage>
        <taxon>Bacteria</taxon>
        <taxon>Pseudomonadati</taxon>
        <taxon>Planctomycetota</taxon>
        <taxon>Planctomycetia</taxon>
        <taxon>Pirellulales</taxon>
        <taxon>Lacipirellulaceae</taxon>
        <taxon>Posidoniimonas</taxon>
    </lineage>
</organism>
<dbReference type="AlphaFoldDB" id="A0A5C5USP8"/>
<dbReference type="InterPro" id="IPR039422">
    <property type="entry name" value="MarR/SlyA-like"/>
</dbReference>
<evidence type="ECO:0000313" key="2">
    <source>
        <dbReference type="EMBL" id="TWT29404.1"/>
    </source>
</evidence>
<dbReference type="PRINTS" id="PR00598">
    <property type="entry name" value="HTHMARR"/>
</dbReference>
<dbReference type="SUPFAM" id="SSF46785">
    <property type="entry name" value="Winged helix' DNA-binding domain"/>
    <property type="match status" value="1"/>
</dbReference>
<dbReference type="PROSITE" id="PS50995">
    <property type="entry name" value="HTH_MARR_2"/>
    <property type="match status" value="1"/>
</dbReference>
<reference evidence="2 3" key="1">
    <citation type="submission" date="2019-02" db="EMBL/GenBank/DDBJ databases">
        <title>Deep-cultivation of Planctomycetes and their phenomic and genomic characterization uncovers novel biology.</title>
        <authorList>
            <person name="Wiegand S."/>
            <person name="Jogler M."/>
            <person name="Boedeker C."/>
            <person name="Pinto D."/>
            <person name="Vollmers J."/>
            <person name="Rivas-Marin E."/>
            <person name="Kohn T."/>
            <person name="Peeters S.H."/>
            <person name="Heuer A."/>
            <person name="Rast P."/>
            <person name="Oberbeckmann S."/>
            <person name="Bunk B."/>
            <person name="Jeske O."/>
            <person name="Meyerdierks A."/>
            <person name="Storesund J.E."/>
            <person name="Kallscheuer N."/>
            <person name="Luecker S."/>
            <person name="Lage O.M."/>
            <person name="Pohl T."/>
            <person name="Merkel B.J."/>
            <person name="Hornburger P."/>
            <person name="Mueller R.-W."/>
            <person name="Bruemmer F."/>
            <person name="Labrenz M."/>
            <person name="Spormann A.M."/>
            <person name="Op Den Camp H."/>
            <person name="Overmann J."/>
            <person name="Amann R."/>
            <person name="Jetten M.S.M."/>
            <person name="Mascher T."/>
            <person name="Medema M.H."/>
            <person name="Devos D.P."/>
            <person name="Kaster A.-K."/>
            <person name="Ovreas L."/>
            <person name="Rohde M."/>
            <person name="Galperin M.Y."/>
            <person name="Jogler C."/>
        </authorList>
    </citation>
    <scope>NUCLEOTIDE SEQUENCE [LARGE SCALE GENOMIC DNA]</scope>
    <source>
        <strain evidence="2 3">KOR34</strain>
    </source>
</reference>
<gene>
    <name evidence="2" type="primary">nicR</name>
    <name evidence="2" type="ORF">KOR34_52160</name>
</gene>
<dbReference type="EMBL" id="SIHJ01000008">
    <property type="protein sequence ID" value="TWT29404.1"/>
    <property type="molecule type" value="Genomic_DNA"/>
</dbReference>
<dbReference type="GO" id="GO:0006950">
    <property type="term" value="P:response to stress"/>
    <property type="evidence" value="ECO:0007669"/>
    <property type="project" value="TreeGrafter"/>
</dbReference>
<evidence type="ECO:0000259" key="1">
    <source>
        <dbReference type="PROSITE" id="PS50995"/>
    </source>
</evidence>
<dbReference type="Gene3D" id="1.10.10.10">
    <property type="entry name" value="Winged helix-like DNA-binding domain superfamily/Winged helix DNA-binding domain"/>
    <property type="match status" value="1"/>
</dbReference>
<accession>A0A5C5USP8</accession>
<dbReference type="PANTHER" id="PTHR33164">
    <property type="entry name" value="TRANSCRIPTIONAL REGULATOR, MARR FAMILY"/>
    <property type="match status" value="1"/>
</dbReference>
<dbReference type="PANTHER" id="PTHR33164:SF99">
    <property type="entry name" value="MARR FAMILY REGULATORY PROTEIN"/>
    <property type="match status" value="1"/>
</dbReference>
<sequence precursor="true">MTNYDFEDSIGFWLAVTHQAYTRRLESTLAPHGITYRQAQVLGYLALEGPLFQADLAAKMLIEPPSLVGVIDRMEAAELIERQPCPDDRRKKMIHPLPGSNQVWKKVTRCAKNLRTEASEGLSDREQATLKRLLKKVRDNVA</sequence>
<dbReference type="InterPro" id="IPR036388">
    <property type="entry name" value="WH-like_DNA-bd_sf"/>
</dbReference>
<dbReference type="Pfam" id="PF12802">
    <property type="entry name" value="MarR_2"/>
    <property type="match status" value="1"/>
</dbReference>
<comment type="caution">
    <text evidence="2">The sequence shown here is derived from an EMBL/GenBank/DDBJ whole genome shotgun (WGS) entry which is preliminary data.</text>
</comment>
<dbReference type="OrthoDB" id="32523at2"/>
<dbReference type="SMART" id="SM00347">
    <property type="entry name" value="HTH_MARR"/>
    <property type="match status" value="1"/>
</dbReference>
<proteinExistence type="predicted"/>
<protein>
    <submittedName>
        <fullName evidence="2">HTH-type transcriptional repressor NicR</fullName>
    </submittedName>
</protein>
<dbReference type="RefSeq" id="WP_146569018.1">
    <property type="nucleotide sequence ID" value="NZ_SIHJ01000008.1"/>
</dbReference>
<dbReference type="Proteomes" id="UP000316714">
    <property type="component" value="Unassembled WGS sequence"/>
</dbReference>
<dbReference type="InterPro" id="IPR036390">
    <property type="entry name" value="WH_DNA-bd_sf"/>
</dbReference>
<dbReference type="GO" id="GO:0003700">
    <property type="term" value="F:DNA-binding transcription factor activity"/>
    <property type="evidence" value="ECO:0007669"/>
    <property type="project" value="InterPro"/>
</dbReference>